<comment type="caution">
    <text evidence="2">The sequence shown here is derived from an EMBL/GenBank/DDBJ whole genome shotgun (WGS) entry which is preliminary data.</text>
</comment>
<keyword evidence="3" id="KW-1185">Reference proteome</keyword>
<feature type="compositionally biased region" description="Basic and acidic residues" evidence="1">
    <location>
        <begin position="98"/>
        <end position="134"/>
    </location>
</feature>
<dbReference type="Proteomes" id="UP001174694">
    <property type="component" value="Unassembled WGS sequence"/>
</dbReference>
<dbReference type="AlphaFoldDB" id="A0AA38RQG8"/>
<feature type="compositionally biased region" description="Basic and acidic residues" evidence="1">
    <location>
        <begin position="141"/>
        <end position="150"/>
    </location>
</feature>
<dbReference type="EMBL" id="JANBVO010000004">
    <property type="protein sequence ID" value="KAJ9154903.1"/>
    <property type="molecule type" value="Genomic_DNA"/>
</dbReference>
<feature type="compositionally biased region" description="Basic residues" evidence="1">
    <location>
        <begin position="458"/>
        <end position="469"/>
    </location>
</feature>
<name>A0AA38RQG8_9PEZI</name>
<evidence type="ECO:0000256" key="1">
    <source>
        <dbReference type="SAM" id="MobiDB-lite"/>
    </source>
</evidence>
<feature type="region of interest" description="Disordered" evidence="1">
    <location>
        <begin position="443"/>
        <end position="496"/>
    </location>
</feature>
<feature type="region of interest" description="Disordered" evidence="1">
    <location>
        <begin position="53"/>
        <end position="150"/>
    </location>
</feature>
<evidence type="ECO:0000313" key="3">
    <source>
        <dbReference type="Proteomes" id="UP001174694"/>
    </source>
</evidence>
<evidence type="ECO:0000313" key="2">
    <source>
        <dbReference type="EMBL" id="KAJ9154903.1"/>
    </source>
</evidence>
<gene>
    <name evidence="2" type="ORF">NKR23_g2569</name>
</gene>
<organism evidence="2 3">
    <name type="scientific">Pleurostoma richardsiae</name>
    <dbReference type="NCBI Taxonomy" id="41990"/>
    <lineage>
        <taxon>Eukaryota</taxon>
        <taxon>Fungi</taxon>
        <taxon>Dikarya</taxon>
        <taxon>Ascomycota</taxon>
        <taxon>Pezizomycotina</taxon>
        <taxon>Sordariomycetes</taxon>
        <taxon>Sordariomycetidae</taxon>
        <taxon>Calosphaeriales</taxon>
        <taxon>Pleurostomataceae</taxon>
        <taxon>Pleurostoma</taxon>
    </lineage>
</organism>
<feature type="compositionally biased region" description="Basic and acidic residues" evidence="1">
    <location>
        <begin position="57"/>
        <end position="91"/>
    </location>
</feature>
<accession>A0AA38RQG8</accession>
<feature type="compositionally biased region" description="Polar residues" evidence="1">
    <location>
        <begin position="395"/>
        <end position="406"/>
    </location>
</feature>
<reference evidence="2" key="1">
    <citation type="submission" date="2022-07" db="EMBL/GenBank/DDBJ databases">
        <title>Fungi with potential for degradation of polypropylene.</title>
        <authorList>
            <person name="Gostincar C."/>
        </authorList>
    </citation>
    <scope>NUCLEOTIDE SEQUENCE</scope>
    <source>
        <strain evidence="2">EXF-13308</strain>
    </source>
</reference>
<proteinExistence type="predicted"/>
<dbReference type="Gene3D" id="1.10.287.1490">
    <property type="match status" value="1"/>
</dbReference>
<protein>
    <submittedName>
        <fullName evidence="2">Uncharacterized protein</fullName>
    </submittedName>
</protein>
<sequence length="496" mass="54597">MASASEHDADLETFFKVFKSLFDDGGCDRLQNALGSIPSLKEELREEKIANRVNGRKLTETEKELEGEKEKFTQKDAELSQVKTEKTDVESKLAAAKGELEETAKETTKLQTELKSRESEIEGLKKTLEEEKSHTSSAKTEASDTKKDLDSANQELKSAKEELEKKEKQLADLEKLACKLEALPAKDIKQRLDGMFKAARDLVDSYFNADLERTVLDDSDRWTSLKKSKQSIPLPLSNTTAAKQMRVAAVLTILASELAKNIFQPTYLATEGEELSELMTDLAGPEPQRERYLRSVLLAADPESQQETARTRVSRVVREVTGCVGPLLPIEKQGGFQSALEKLCRQVCEQWTRLQRIPEKIEPYLDLEESMSWQTRLLPFEGGAAPPPEGKEVLTNGNGAASSSKQPARGSPDPDNVVGVVWPCFLAVRDGEPKLLASAVVVSSAQASDAREEAGSRRASRSLNRRRTMSRAANGAEGSSRKPFLDDGDGNGPEGG</sequence>
<feature type="region of interest" description="Disordered" evidence="1">
    <location>
        <begin position="379"/>
        <end position="414"/>
    </location>
</feature>